<feature type="compositionally biased region" description="Basic and acidic residues" evidence="1">
    <location>
        <begin position="100"/>
        <end position="109"/>
    </location>
</feature>
<dbReference type="Proteomes" id="UP000185318">
    <property type="component" value="Segment"/>
</dbReference>
<feature type="region of interest" description="Disordered" evidence="1">
    <location>
        <begin position="100"/>
        <end position="121"/>
    </location>
</feature>
<feature type="compositionally biased region" description="Basic residues" evidence="1">
    <location>
        <begin position="110"/>
        <end position="121"/>
    </location>
</feature>
<dbReference type="EMBL" id="KJ019037">
    <property type="protein sequence ID" value="AIX16624.1"/>
    <property type="molecule type" value="Genomic_DNA"/>
</dbReference>
<proteinExistence type="predicted"/>
<accession>A0A0E3EVL9</accession>
<reference evidence="2 3" key="1">
    <citation type="submission" date="2013-12" db="EMBL/GenBank/DDBJ databases">
        <title>Ecological redundancy of diverse viral populations within a natural community.</title>
        <authorList>
            <person name="Gregory A.C."/>
            <person name="LaButti K."/>
            <person name="Copeland A."/>
            <person name="Woyke T."/>
            <person name="Sullivan M.B."/>
        </authorList>
    </citation>
    <scope>NUCLEOTIDE SEQUENCE [LARGE SCALE GENOMIC DNA]</scope>
    <source>
        <strain evidence="2">Syn7803C58</strain>
    </source>
</reference>
<name>A0A0E3EVL9_9CAUD</name>
<dbReference type="InterPro" id="IPR035901">
    <property type="entry name" value="GIY-YIG_endonuc_sf"/>
</dbReference>
<dbReference type="Gene3D" id="3.40.1440.10">
    <property type="entry name" value="GIY-YIG endonuclease"/>
    <property type="match status" value="1"/>
</dbReference>
<organism evidence="2 3">
    <name type="scientific">Synechococcus phage ACG-2014f</name>
    <dbReference type="NCBI Taxonomy" id="1493511"/>
    <lineage>
        <taxon>Viruses</taxon>
        <taxon>Duplodnaviria</taxon>
        <taxon>Heunggongvirae</taxon>
        <taxon>Uroviricota</taxon>
        <taxon>Caudoviricetes</taxon>
        <taxon>Pantevenvirales</taxon>
        <taxon>Kyanoviridae</taxon>
        <taxon>Atlauavirus</taxon>
        <taxon>Atlauavirus tusconc8</taxon>
    </lineage>
</organism>
<protein>
    <submittedName>
        <fullName evidence="2">Cox1-i7 protein</fullName>
    </submittedName>
</protein>
<gene>
    <name evidence="2" type="ORF">Syn7803C58_99</name>
</gene>
<evidence type="ECO:0000313" key="2">
    <source>
        <dbReference type="EMBL" id="AIX16624.1"/>
    </source>
</evidence>
<evidence type="ECO:0000256" key="1">
    <source>
        <dbReference type="SAM" id="MobiDB-lite"/>
    </source>
</evidence>
<evidence type="ECO:0000313" key="3">
    <source>
        <dbReference type="Proteomes" id="UP000185318"/>
    </source>
</evidence>
<sequence>MSITNIYIILNRQTSHKYIGYDTLPLNKVWAGILENHKEENTPLSNALSYYNSDDFTIRILEEVNENKLTERVEYWMNKYNPEYNNLVLEHKTRKLNNKESYHNGDRRWGYQRKKKPKKHDKNVIKCRNLETGKIKTFHGWVAAAEFVNGRPSNIRRSITREGSAYGYKWWIHKHAKNKKQVYGVHKTGHVTPVFDSISDAMRSFNEEDRGKGICTSIKWGSRWKGYLWYYSETKQ</sequence>